<sequence length="86" mass="10197">MLQSSSSSFSFQRRRPRNADRQIAAQLFAFEEFYWPLGNLILFQFQLFLTYTHFCLFIFNLSSPRQICKFFEKVGSKEKSILADIV</sequence>
<keyword evidence="3" id="KW-1185">Reference proteome</keyword>
<dbReference type="AlphaFoldDB" id="A0A0V1FAJ7"/>
<keyword evidence="1" id="KW-0812">Transmembrane</keyword>
<gene>
    <name evidence="2" type="ORF">T4D_15361</name>
</gene>
<keyword evidence="1" id="KW-1133">Transmembrane helix</keyword>
<proteinExistence type="predicted"/>
<organism evidence="2 3">
    <name type="scientific">Trichinella pseudospiralis</name>
    <name type="common">Parasitic roundworm</name>
    <dbReference type="NCBI Taxonomy" id="6337"/>
    <lineage>
        <taxon>Eukaryota</taxon>
        <taxon>Metazoa</taxon>
        <taxon>Ecdysozoa</taxon>
        <taxon>Nematoda</taxon>
        <taxon>Enoplea</taxon>
        <taxon>Dorylaimia</taxon>
        <taxon>Trichinellida</taxon>
        <taxon>Trichinellidae</taxon>
        <taxon>Trichinella</taxon>
    </lineage>
</organism>
<reference evidence="2 3" key="1">
    <citation type="submission" date="2015-01" db="EMBL/GenBank/DDBJ databases">
        <title>Evolution of Trichinella species and genotypes.</title>
        <authorList>
            <person name="Korhonen P.K."/>
            <person name="Edoardo P."/>
            <person name="Giuseppe L.R."/>
            <person name="Gasser R.B."/>
        </authorList>
    </citation>
    <scope>NUCLEOTIDE SEQUENCE [LARGE SCALE GENOMIC DNA]</scope>
    <source>
        <strain evidence="2">ISS470</strain>
    </source>
</reference>
<evidence type="ECO:0000313" key="3">
    <source>
        <dbReference type="Proteomes" id="UP000054995"/>
    </source>
</evidence>
<name>A0A0V1FAJ7_TRIPS</name>
<evidence type="ECO:0000256" key="1">
    <source>
        <dbReference type="SAM" id="Phobius"/>
    </source>
</evidence>
<feature type="transmembrane region" description="Helical" evidence="1">
    <location>
        <begin position="41"/>
        <end position="61"/>
    </location>
</feature>
<evidence type="ECO:0000313" key="2">
    <source>
        <dbReference type="EMBL" id="KRY83019.1"/>
    </source>
</evidence>
<comment type="caution">
    <text evidence="2">The sequence shown here is derived from an EMBL/GenBank/DDBJ whole genome shotgun (WGS) entry which is preliminary data.</text>
</comment>
<keyword evidence="1" id="KW-0472">Membrane</keyword>
<dbReference type="EMBL" id="JYDT01000154">
    <property type="protein sequence ID" value="KRY83019.1"/>
    <property type="molecule type" value="Genomic_DNA"/>
</dbReference>
<protein>
    <submittedName>
        <fullName evidence="2">Uncharacterized protein</fullName>
    </submittedName>
</protein>
<accession>A0A0V1FAJ7</accession>
<dbReference type="Proteomes" id="UP000054995">
    <property type="component" value="Unassembled WGS sequence"/>
</dbReference>